<name>A0A5Q8BMC6_LACPA</name>
<sequence length="70" mass="8395">MKALIAKFSYRRVKWFWIGLSILLLIAFVTCLVFTIKTYNDFNTWKTVNLFRSSSDRLLKLFYTVDKSMM</sequence>
<keyword evidence="1" id="KW-0812">Transmembrane</keyword>
<accession>K0NCQ7</accession>
<dbReference type="KEGG" id="lce:LC2W_2684"/>
<accession>A0A5Q8BMC6</accession>
<evidence type="ECO:0000313" key="3">
    <source>
        <dbReference type="Proteomes" id="UP000234512"/>
    </source>
</evidence>
<protein>
    <submittedName>
        <fullName evidence="2">Uncharacterized protein</fullName>
    </submittedName>
</protein>
<organism evidence="2 3">
    <name type="scientific">Lacticaseibacillus paracasei</name>
    <name type="common">Lactobacillus paracasei</name>
    <dbReference type="NCBI Taxonomy" id="1597"/>
    <lineage>
        <taxon>Bacteria</taxon>
        <taxon>Bacillati</taxon>
        <taxon>Bacillota</taxon>
        <taxon>Bacilli</taxon>
        <taxon>Lactobacillales</taxon>
        <taxon>Lactobacillaceae</taxon>
        <taxon>Lacticaseibacillus</taxon>
    </lineage>
</organism>
<dbReference type="KEGG" id="lcs:LCBD_2711"/>
<dbReference type="EMBL" id="PKQJ01000004">
    <property type="protein sequence ID" value="PLC46975.1"/>
    <property type="molecule type" value="Genomic_DNA"/>
</dbReference>
<evidence type="ECO:0000256" key="1">
    <source>
        <dbReference type="SAM" id="Phobius"/>
    </source>
</evidence>
<keyword evidence="1" id="KW-0472">Membrane</keyword>
<evidence type="ECO:0000313" key="2">
    <source>
        <dbReference type="EMBL" id="PLC46975.1"/>
    </source>
</evidence>
<gene>
    <name evidence="2" type="ORF">C0Q90_05625</name>
</gene>
<dbReference type="Proteomes" id="UP000234512">
    <property type="component" value="Unassembled WGS sequence"/>
</dbReference>
<proteinExistence type="predicted"/>
<feature type="transmembrane region" description="Helical" evidence="1">
    <location>
        <begin position="15"/>
        <end position="36"/>
    </location>
</feature>
<keyword evidence="1" id="KW-1133">Transmembrane helix</keyword>
<dbReference type="AlphaFoldDB" id="A0A5Q8BMC6"/>
<comment type="caution">
    <text evidence="2">The sequence shown here is derived from an EMBL/GenBank/DDBJ whole genome shotgun (WGS) entry which is preliminary data.</text>
</comment>
<reference evidence="2 3" key="1">
    <citation type="journal article" date="2018" name="Genome Announc.">
        <title>Draft Genome Sequence of Lactobacillus paracasei DUP 13076, Which Exhibits Potent Antipathogenic Effects against Salmonella enterica Serovars Enteritidis, Typhimurium, and Heidelberg.</title>
        <authorList>
            <person name="Muyyarikkandy M.S."/>
            <person name="Alqahtani F.H."/>
            <person name="Mandoiu I."/>
            <person name="Amalaradjou M.A."/>
        </authorList>
    </citation>
    <scope>NUCLEOTIDE SEQUENCE [LARGE SCALE GENOMIC DNA]</scope>
    <source>
        <strain evidence="2 3">DUP 13076</strain>
    </source>
</reference>